<dbReference type="EMBL" id="HBIH01016346">
    <property type="protein sequence ID" value="CAE0326067.1"/>
    <property type="molecule type" value="Transcribed_RNA"/>
</dbReference>
<dbReference type="PANTHER" id="PTHR45847">
    <property type="entry name" value="FATTY ACID AMIDE HYDROLASE"/>
    <property type="match status" value="1"/>
</dbReference>
<dbReference type="GO" id="GO:0017064">
    <property type="term" value="F:fatty acid amide hydrolase activity"/>
    <property type="evidence" value="ECO:0007669"/>
    <property type="project" value="TreeGrafter"/>
</dbReference>
<dbReference type="InterPro" id="IPR052096">
    <property type="entry name" value="Endocannabinoid_amidase"/>
</dbReference>
<dbReference type="InterPro" id="IPR036928">
    <property type="entry name" value="AS_sf"/>
</dbReference>
<reference evidence="1" key="1">
    <citation type="submission" date="2021-01" db="EMBL/GenBank/DDBJ databases">
        <authorList>
            <person name="Corre E."/>
            <person name="Pelletier E."/>
            <person name="Niang G."/>
            <person name="Scheremetjew M."/>
            <person name="Finn R."/>
            <person name="Kale V."/>
            <person name="Holt S."/>
            <person name="Cochrane G."/>
            <person name="Meng A."/>
            <person name="Brown T."/>
            <person name="Cohen L."/>
        </authorList>
    </citation>
    <scope>NUCLEOTIDE SEQUENCE</scope>
    <source>
        <strain evidence="1">S3</strain>
    </source>
</reference>
<protein>
    <submittedName>
        <fullName evidence="1">Uncharacterized protein</fullName>
    </submittedName>
</protein>
<organism evidence="1">
    <name type="scientific">Strombidium inclinatum</name>
    <dbReference type="NCBI Taxonomy" id="197538"/>
    <lineage>
        <taxon>Eukaryota</taxon>
        <taxon>Sar</taxon>
        <taxon>Alveolata</taxon>
        <taxon>Ciliophora</taxon>
        <taxon>Intramacronucleata</taxon>
        <taxon>Spirotrichea</taxon>
        <taxon>Oligotrichia</taxon>
        <taxon>Strombidiidae</taxon>
        <taxon>Strombidium</taxon>
    </lineage>
</organism>
<dbReference type="AlphaFoldDB" id="A0A7S3MXJ1"/>
<accession>A0A7S3MXJ1</accession>
<proteinExistence type="predicted"/>
<sequence length="100" mass="11272">MKNKLADDMGIMLEYTMLFSILHYPGGVLTVTDVKEGEDDFTDNINDGWTKMQKDNAQGSKGMPISVTVYAHNYEDEKALAVLDDLDKQINFRMAPPNLQ</sequence>
<dbReference type="SUPFAM" id="SSF75304">
    <property type="entry name" value="Amidase signature (AS) enzymes"/>
    <property type="match status" value="1"/>
</dbReference>
<evidence type="ECO:0000313" key="1">
    <source>
        <dbReference type="EMBL" id="CAE0326067.1"/>
    </source>
</evidence>
<dbReference type="GO" id="GO:0004040">
    <property type="term" value="F:amidase activity"/>
    <property type="evidence" value="ECO:0007669"/>
    <property type="project" value="TreeGrafter"/>
</dbReference>
<dbReference type="GO" id="GO:0009062">
    <property type="term" value="P:fatty acid catabolic process"/>
    <property type="evidence" value="ECO:0007669"/>
    <property type="project" value="TreeGrafter"/>
</dbReference>
<name>A0A7S3MXJ1_9SPIT</name>
<dbReference type="PANTHER" id="PTHR45847:SF6">
    <property type="entry name" value="FATTY ACID AMIDE HYDROLASE"/>
    <property type="match status" value="1"/>
</dbReference>
<dbReference type="Gene3D" id="3.90.1300.10">
    <property type="entry name" value="Amidase signature (AS) domain"/>
    <property type="match status" value="1"/>
</dbReference>
<gene>
    <name evidence="1" type="ORF">SINC0208_LOCUS6693</name>
</gene>